<evidence type="ECO:0000313" key="3">
    <source>
        <dbReference type="Proteomes" id="UP001230504"/>
    </source>
</evidence>
<accession>A0AAD8PUP4</accession>
<comment type="caution">
    <text evidence="2">The sequence shown here is derived from an EMBL/GenBank/DDBJ whole genome shotgun (WGS) entry which is preliminary data.</text>
</comment>
<dbReference type="PANTHER" id="PTHR35205:SF1">
    <property type="entry name" value="ZU5 DOMAIN-CONTAINING PROTEIN"/>
    <property type="match status" value="1"/>
</dbReference>
<feature type="region of interest" description="Disordered" evidence="1">
    <location>
        <begin position="1"/>
        <end position="30"/>
    </location>
</feature>
<organism evidence="2 3">
    <name type="scientific">Colletotrichum navitas</name>
    <dbReference type="NCBI Taxonomy" id="681940"/>
    <lineage>
        <taxon>Eukaryota</taxon>
        <taxon>Fungi</taxon>
        <taxon>Dikarya</taxon>
        <taxon>Ascomycota</taxon>
        <taxon>Pezizomycotina</taxon>
        <taxon>Sordariomycetes</taxon>
        <taxon>Hypocreomycetidae</taxon>
        <taxon>Glomerellales</taxon>
        <taxon>Glomerellaceae</taxon>
        <taxon>Colletotrichum</taxon>
        <taxon>Colletotrichum graminicola species complex</taxon>
    </lineage>
</organism>
<evidence type="ECO:0000313" key="2">
    <source>
        <dbReference type="EMBL" id="KAK1585047.1"/>
    </source>
</evidence>
<dbReference type="GeneID" id="85436326"/>
<evidence type="ECO:0000256" key="1">
    <source>
        <dbReference type="SAM" id="MobiDB-lite"/>
    </source>
</evidence>
<gene>
    <name evidence="2" type="ORF">LY79DRAFT_277657</name>
</gene>
<proteinExistence type="predicted"/>
<evidence type="ECO:0008006" key="4">
    <source>
        <dbReference type="Google" id="ProtNLM"/>
    </source>
</evidence>
<dbReference type="Proteomes" id="UP001230504">
    <property type="component" value="Unassembled WGS sequence"/>
</dbReference>
<name>A0AAD8PUP4_9PEZI</name>
<dbReference type="EMBL" id="JAHLJV010000048">
    <property type="protein sequence ID" value="KAK1585047.1"/>
    <property type="molecule type" value="Genomic_DNA"/>
</dbReference>
<dbReference type="RefSeq" id="XP_060412100.1">
    <property type="nucleotide sequence ID" value="XM_060552086.1"/>
</dbReference>
<dbReference type="PANTHER" id="PTHR35205">
    <property type="entry name" value="NB-ARC AND TPR DOMAIN PROTEIN"/>
    <property type="match status" value="1"/>
</dbReference>
<sequence length="203" mass="22960">MESKGPAHSRGSGPRERMARDGNNVRNDGLDVDHYGLNKFGFRSSSYEKIKSRLLKVTQHLAKTEKHHYSVPVERSGTYTDRIEPSRDLDQKLQIHHVNGGIPHAVILHGLGGTGKSQMALDYAQRKKGQYNPILWLDATNEESARSSFKRCATELQIHVERAENQGSVFEDSAVQAVNRWLRDRTEADDQWLVIVDNADDID</sequence>
<dbReference type="InterPro" id="IPR027417">
    <property type="entry name" value="P-loop_NTPase"/>
</dbReference>
<dbReference type="SUPFAM" id="SSF52540">
    <property type="entry name" value="P-loop containing nucleoside triphosphate hydrolases"/>
    <property type="match status" value="1"/>
</dbReference>
<dbReference type="AlphaFoldDB" id="A0AAD8PUP4"/>
<reference evidence="2" key="1">
    <citation type="submission" date="2021-06" db="EMBL/GenBank/DDBJ databases">
        <title>Comparative genomics, transcriptomics and evolutionary studies reveal genomic signatures of adaptation to plant cell wall in hemibiotrophic fungi.</title>
        <authorList>
            <consortium name="DOE Joint Genome Institute"/>
            <person name="Baroncelli R."/>
            <person name="Diaz J.F."/>
            <person name="Benocci T."/>
            <person name="Peng M."/>
            <person name="Battaglia E."/>
            <person name="Haridas S."/>
            <person name="Andreopoulos W."/>
            <person name="Labutti K."/>
            <person name="Pangilinan J."/>
            <person name="Floch G.L."/>
            <person name="Makela M.R."/>
            <person name="Henrissat B."/>
            <person name="Grigoriev I.V."/>
            <person name="Crouch J.A."/>
            <person name="De Vries R.P."/>
            <person name="Sukno S.A."/>
            <person name="Thon M.R."/>
        </authorList>
    </citation>
    <scope>NUCLEOTIDE SEQUENCE</scope>
    <source>
        <strain evidence="2">CBS 125086</strain>
    </source>
</reference>
<dbReference type="Gene3D" id="3.40.50.300">
    <property type="entry name" value="P-loop containing nucleotide triphosphate hydrolases"/>
    <property type="match status" value="1"/>
</dbReference>
<protein>
    <recommendedName>
        <fullName evidence="4">NB-ARC domain-containing protein</fullName>
    </recommendedName>
</protein>
<keyword evidence="3" id="KW-1185">Reference proteome</keyword>